<evidence type="ECO:0000256" key="2">
    <source>
        <dbReference type="ARBA" id="ARBA00022448"/>
    </source>
</evidence>
<keyword evidence="4" id="KW-0547">Nucleotide-binding</keyword>
<evidence type="ECO:0000256" key="7">
    <source>
        <dbReference type="ARBA" id="ARBA00023136"/>
    </source>
</evidence>
<dbReference type="GO" id="GO:0016020">
    <property type="term" value="C:membrane"/>
    <property type="evidence" value="ECO:0007669"/>
    <property type="project" value="UniProtKB-SubCell"/>
</dbReference>
<dbReference type="OrthoDB" id="6500128at2759"/>
<comment type="caution">
    <text evidence="11">The sequence shown here is derived from an EMBL/GenBank/DDBJ whole genome shotgun (WGS) entry which is preliminary data.</text>
</comment>
<keyword evidence="12" id="KW-1185">Reference proteome</keyword>
<feature type="transmembrane region" description="Helical" evidence="8">
    <location>
        <begin position="933"/>
        <end position="958"/>
    </location>
</feature>
<reference evidence="11" key="1">
    <citation type="submission" date="2018-12" db="EMBL/GenBank/DDBJ databases">
        <authorList>
            <person name="Syme R.A."/>
            <person name="Farfan-Caceres L."/>
            <person name="Lichtenzveig J."/>
        </authorList>
    </citation>
    <scope>NUCLEOTIDE SEQUENCE</scope>
    <source>
        <strain evidence="11">Al4</strain>
    </source>
</reference>
<organism evidence="11 12">
    <name type="scientific">Ascochyta lentis</name>
    <dbReference type="NCBI Taxonomy" id="205686"/>
    <lineage>
        <taxon>Eukaryota</taxon>
        <taxon>Fungi</taxon>
        <taxon>Dikarya</taxon>
        <taxon>Ascomycota</taxon>
        <taxon>Pezizomycotina</taxon>
        <taxon>Dothideomycetes</taxon>
        <taxon>Pleosporomycetidae</taxon>
        <taxon>Pleosporales</taxon>
        <taxon>Pleosporineae</taxon>
        <taxon>Didymellaceae</taxon>
        <taxon>Ascochyta</taxon>
    </lineage>
</organism>
<dbReference type="PANTHER" id="PTHR24223:SF345">
    <property type="entry name" value="ABC MULTIDRUG TRANSPORTER (EUROFUNG)"/>
    <property type="match status" value="1"/>
</dbReference>
<keyword evidence="5" id="KW-0067">ATP-binding</keyword>
<sequence>MASAKCLNDNDFGPVVKGCRDNFDFTIKFELIIFSLVPSSLFVAVALLRCLQLYNRPNVVNARRFLATKLVVLITYLALQFSRLVLLRVVDQNGHDSVLLASSAICFLASLIITPLSYLEHCKARRPSMLLSIYLSMTLLLDIAHARTLWLSTASHTTNTITRIFTASVALKVTIFLLESKQKTAWLHWDTEKRSPEESSGFLDLGMFIWLKRLFVAGYSSVLTMDNLYSLDQELSSEKMHNQLNAYFDRNKSSGSRFRLAKGLVRGYLGPLLMPVLPRLALVGFTFSQPFFLASVLENLARKNEVDTRGDSFGLIGAAVIIYTGIALSRAFYGYFTQRSVAMVRGYLVSALYEKTTESQILAGDDAAAVTLMSTDIERVRTGLANLHDLWASILEASLGCWLLQRKLGFAFLSPVIVILCCGLSMVWIGRAAVKTQASWMGKIQMRVGITSKVITNVKQSKISGISESVEKLIQALRIEELSVGNKFRVVMVITTTVAFAPQALSPLFAFALAGRNLDVSNMYESLSYLVLLASPLLGFFQRFPSILSAFTCLERIQKYLEAKPRRDFRVANRLSPDLSIDCTTQASATLELFPLPSQRIMTSSKDVALTISNGSFAWTAEQTVLKDINITLGFSQIIFVIGPVACGKSSLCRSILGDIPVAAGEVKLHPSLSSVAFCDQAPFLISGTLRKNIIGRLDFDQQRYNEVIWATALTGDIASLPHSHDTNIGTNGTTLSGGQKARVSLARALYARSAFLVLDDVFSGLDNSTASRVFDRTLGRTGLLRRRGATVLVCTHSVRYLPLADHVIALSPQGIIIEQGPYHSSKYYKDATGVIESEIAEVVPDVDIESPTHTSKTSYHSPDDAVTQALDGRSRQLGDWKVYKHYFNSMNKFHLMAMLMSCILIAGGQQLPTVWVGFWAVDSLSKSNNFYIGIYAIFSSLVMIGVFLGTVTCYVFMTIDVGRELHRKALSTVMHAPLRLFTSTDTGTITNLFSQDTAIIDSELSINLLDFMFNMVGLIGSGIVVALASPYLAASYPVLIAIGYCLQMFYLRTSRQLRLLDLEAKSPLYSNFLDTIKGLATIRAFDWVEDEISHNWSLLDDSQRPAYLLAMIQQCLMLVLNLLVAVLATGLVSLATQLKTSAGFTGASFVSLMSFSGFATGMIFCYTALETSIGAVGRLKTFSDQVQPEHQAGEDAEPPAKWPQNGSVVLRNVSASHSPVLSPSPKKALLALNNISLTIRAGERIAICGRTGSGKSSLILLLLRLLDTTPSPDLIFTIDSINMLTLNRTLLRSRIIAVPQECVFLPDGSSIRANIDPTNTVSDTECQAILDMVQLTSFVSSQGGLDAPMSGDQLSAGQQQLFGLGRAVHRRRARMQANRQDGGLLLLDEISSSVDRDTEVLMQNIISREFATYTIVAVAHRLGLMADFVNRIVVLEKGLIVEEGAPKELLAITDGAFRRLYQAGRR</sequence>
<evidence type="ECO:0000256" key="5">
    <source>
        <dbReference type="ARBA" id="ARBA00022840"/>
    </source>
</evidence>
<feature type="transmembrane region" description="Helical" evidence="8">
    <location>
        <begin position="490"/>
        <end position="515"/>
    </location>
</feature>
<dbReference type="InterPro" id="IPR017871">
    <property type="entry name" value="ABC_transporter-like_CS"/>
</dbReference>
<dbReference type="GO" id="GO:0016887">
    <property type="term" value="F:ATP hydrolysis activity"/>
    <property type="evidence" value="ECO:0007669"/>
    <property type="project" value="InterPro"/>
</dbReference>
<dbReference type="Gene3D" id="1.20.1560.10">
    <property type="entry name" value="ABC transporter type 1, transmembrane domain"/>
    <property type="match status" value="2"/>
</dbReference>
<dbReference type="Proteomes" id="UP000651452">
    <property type="component" value="Unassembled WGS sequence"/>
</dbReference>
<gene>
    <name evidence="11" type="ORF">EKO04_008679</name>
</gene>
<dbReference type="SMART" id="SM00382">
    <property type="entry name" value="AAA"/>
    <property type="match status" value="2"/>
</dbReference>
<dbReference type="InterPro" id="IPR044726">
    <property type="entry name" value="ABCC_6TM_D2"/>
</dbReference>
<evidence type="ECO:0000256" key="1">
    <source>
        <dbReference type="ARBA" id="ARBA00004141"/>
    </source>
</evidence>
<evidence type="ECO:0000313" key="12">
    <source>
        <dbReference type="Proteomes" id="UP000651452"/>
    </source>
</evidence>
<evidence type="ECO:0000256" key="6">
    <source>
        <dbReference type="ARBA" id="ARBA00022989"/>
    </source>
</evidence>
<feature type="transmembrane region" description="Helical" evidence="8">
    <location>
        <begin position="1035"/>
        <end position="1052"/>
    </location>
</feature>
<evidence type="ECO:0000259" key="9">
    <source>
        <dbReference type="PROSITE" id="PS50893"/>
    </source>
</evidence>
<feature type="domain" description="ABC transmembrane type-1" evidence="10">
    <location>
        <begin position="280"/>
        <end position="549"/>
    </location>
</feature>
<keyword evidence="7 8" id="KW-0472">Membrane</keyword>
<dbReference type="InterPro" id="IPR003593">
    <property type="entry name" value="AAA+_ATPase"/>
</dbReference>
<dbReference type="FunFam" id="1.20.1560.10:FF:000055">
    <property type="entry name" value="ABC multidrug transporter (Eurofung)"/>
    <property type="match status" value="1"/>
</dbReference>
<proteinExistence type="predicted"/>
<dbReference type="InterPro" id="IPR036640">
    <property type="entry name" value="ABC1_TM_sf"/>
</dbReference>
<feature type="transmembrane region" description="Helical" evidence="8">
    <location>
        <begin position="894"/>
        <end position="913"/>
    </location>
</feature>
<keyword evidence="6 8" id="KW-1133">Transmembrane helix</keyword>
<accession>A0A8H7IUQ1</accession>
<dbReference type="SUPFAM" id="SSF90123">
    <property type="entry name" value="ABC transporter transmembrane region"/>
    <property type="match status" value="2"/>
</dbReference>
<dbReference type="PROSITE" id="PS50893">
    <property type="entry name" value="ABC_TRANSPORTER_2"/>
    <property type="match status" value="2"/>
</dbReference>
<dbReference type="PROSITE" id="PS00211">
    <property type="entry name" value="ABC_TRANSPORTER_1"/>
    <property type="match status" value="2"/>
</dbReference>
<dbReference type="FunFam" id="1.20.1560.10:FF:000066">
    <property type="entry name" value="ABC multidrug transporter (Eurofung)"/>
    <property type="match status" value="1"/>
</dbReference>
<dbReference type="SUPFAM" id="SSF52540">
    <property type="entry name" value="P-loop containing nucleoside triphosphate hydrolases"/>
    <property type="match status" value="2"/>
</dbReference>
<keyword evidence="2" id="KW-0813">Transport</keyword>
<reference evidence="11" key="2">
    <citation type="submission" date="2020-09" db="EMBL/GenBank/DDBJ databases">
        <title>Reference genome assembly for Australian Ascochyta lentis isolate Al4.</title>
        <authorList>
            <person name="Lee R.C."/>
            <person name="Farfan-Caceres L.M."/>
            <person name="Debler J.W."/>
            <person name="Williams A.H."/>
            <person name="Henares B.M."/>
        </authorList>
    </citation>
    <scope>NUCLEOTIDE SEQUENCE</scope>
    <source>
        <strain evidence="11">Al4</strain>
    </source>
</reference>
<dbReference type="Pfam" id="PF24357">
    <property type="entry name" value="TMD0_ABC"/>
    <property type="match status" value="1"/>
</dbReference>
<dbReference type="InterPro" id="IPR027417">
    <property type="entry name" value="P-loop_NTPase"/>
</dbReference>
<feature type="transmembrane region" description="Helical" evidence="8">
    <location>
        <begin position="31"/>
        <end position="54"/>
    </location>
</feature>
<name>A0A8H7IUQ1_9PLEO</name>
<dbReference type="InterPro" id="IPR011527">
    <property type="entry name" value="ABC1_TM_dom"/>
</dbReference>
<dbReference type="GO" id="GO:0005524">
    <property type="term" value="F:ATP binding"/>
    <property type="evidence" value="ECO:0007669"/>
    <property type="project" value="UniProtKB-KW"/>
</dbReference>
<dbReference type="EMBL" id="RZGK01000016">
    <property type="protein sequence ID" value="KAF9693105.1"/>
    <property type="molecule type" value="Genomic_DNA"/>
</dbReference>
<evidence type="ECO:0000313" key="11">
    <source>
        <dbReference type="EMBL" id="KAF9693105.1"/>
    </source>
</evidence>
<feature type="transmembrane region" description="Helical" evidence="8">
    <location>
        <begin position="1116"/>
        <end position="1136"/>
    </location>
</feature>
<feature type="transmembrane region" description="Helical" evidence="8">
    <location>
        <begin position="1009"/>
        <end position="1029"/>
    </location>
</feature>
<feature type="transmembrane region" description="Helical" evidence="8">
    <location>
        <begin position="98"/>
        <end position="119"/>
    </location>
</feature>
<feature type="transmembrane region" description="Helical" evidence="8">
    <location>
        <begin position="412"/>
        <end position="434"/>
    </location>
</feature>
<keyword evidence="3 8" id="KW-0812">Transmembrane</keyword>
<feature type="transmembrane region" description="Helical" evidence="8">
    <location>
        <begin position="313"/>
        <end position="333"/>
    </location>
</feature>
<dbReference type="Pfam" id="PF00664">
    <property type="entry name" value="ABC_membrane"/>
    <property type="match status" value="1"/>
</dbReference>
<dbReference type="InterPro" id="IPR056227">
    <property type="entry name" value="TMD0_ABC"/>
</dbReference>
<dbReference type="PANTHER" id="PTHR24223">
    <property type="entry name" value="ATP-BINDING CASSETTE SUB-FAMILY C"/>
    <property type="match status" value="1"/>
</dbReference>
<feature type="transmembrane region" description="Helical" evidence="8">
    <location>
        <begin position="66"/>
        <end position="86"/>
    </location>
</feature>
<evidence type="ECO:0000259" key="10">
    <source>
        <dbReference type="PROSITE" id="PS50929"/>
    </source>
</evidence>
<evidence type="ECO:0000256" key="4">
    <source>
        <dbReference type="ARBA" id="ARBA00022741"/>
    </source>
</evidence>
<dbReference type="PROSITE" id="PS50929">
    <property type="entry name" value="ABC_TM1F"/>
    <property type="match status" value="2"/>
</dbReference>
<feature type="domain" description="ABC transmembrane type-1" evidence="10">
    <location>
        <begin position="898"/>
        <end position="1172"/>
    </location>
</feature>
<dbReference type="CDD" id="cd18580">
    <property type="entry name" value="ABC_6TM_ABCC_D2"/>
    <property type="match status" value="1"/>
</dbReference>
<dbReference type="InterPro" id="IPR003439">
    <property type="entry name" value="ABC_transporter-like_ATP-bd"/>
</dbReference>
<evidence type="ECO:0000256" key="3">
    <source>
        <dbReference type="ARBA" id="ARBA00022692"/>
    </source>
</evidence>
<dbReference type="GO" id="GO:0140359">
    <property type="term" value="F:ABC-type transporter activity"/>
    <property type="evidence" value="ECO:0007669"/>
    <property type="project" value="InterPro"/>
</dbReference>
<dbReference type="InterPro" id="IPR050173">
    <property type="entry name" value="ABC_transporter_C-like"/>
</dbReference>
<dbReference type="Gene3D" id="3.40.50.300">
    <property type="entry name" value="P-loop containing nucleotide triphosphate hydrolases"/>
    <property type="match status" value="2"/>
</dbReference>
<feature type="transmembrane region" description="Helical" evidence="8">
    <location>
        <begin position="527"/>
        <end position="554"/>
    </location>
</feature>
<comment type="subcellular location">
    <subcellularLocation>
        <location evidence="1">Membrane</location>
        <topology evidence="1">Multi-pass membrane protein</topology>
    </subcellularLocation>
</comment>
<evidence type="ECO:0000256" key="8">
    <source>
        <dbReference type="SAM" id="Phobius"/>
    </source>
</evidence>
<protein>
    <submittedName>
        <fullName evidence="11">Uncharacterized protein</fullName>
    </submittedName>
</protein>
<feature type="transmembrane region" description="Helical" evidence="8">
    <location>
        <begin position="1148"/>
        <end position="1170"/>
    </location>
</feature>
<feature type="domain" description="ABC transporter" evidence="9">
    <location>
        <begin position="1209"/>
        <end position="1463"/>
    </location>
</feature>
<dbReference type="Pfam" id="PF00005">
    <property type="entry name" value="ABC_tran"/>
    <property type="match status" value="2"/>
</dbReference>
<feature type="domain" description="ABC transporter" evidence="9">
    <location>
        <begin position="610"/>
        <end position="838"/>
    </location>
</feature>